<protein>
    <submittedName>
        <fullName evidence="13">Protein kinase C delta type-like</fullName>
    </submittedName>
</protein>
<dbReference type="PROSITE" id="PS00108">
    <property type="entry name" value="PROTEIN_KINASE_ST"/>
    <property type="match status" value="1"/>
</dbReference>
<dbReference type="RefSeq" id="XP_031752081.1">
    <property type="nucleotide sequence ID" value="XM_031896221.1"/>
</dbReference>
<dbReference type="GO" id="GO:0004674">
    <property type="term" value="F:protein serine/threonine kinase activity"/>
    <property type="evidence" value="ECO:0000318"/>
    <property type="project" value="GO_Central"/>
</dbReference>
<dbReference type="GO" id="GO:0005737">
    <property type="term" value="C:cytoplasm"/>
    <property type="evidence" value="ECO:0000318"/>
    <property type="project" value="GO_Central"/>
</dbReference>
<evidence type="ECO:0000256" key="9">
    <source>
        <dbReference type="SAM" id="MobiDB-lite"/>
    </source>
</evidence>
<proteinExistence type="inferred from homology"/>
<dbReference type="Xenbase" id="XB-GENE-29094395">
    <property type="gene designation" value="LOC116408600"/>
</dbReference>
<feature type="region of interest" description="Disordered" evidence="9">
    <location>
        <begin position="1"/>
        <end position="136"/>
    </location>
</feature>
<dbReference type="PROSITE" id="PS51285">
    <property type="entry name" value="AGC_KINASE_CTER"/>
    <property type="match status" value="1"/>
</dbReference>
<feature type="binding site" evidence="7">
    <location>
        <position position="168"/>
    </location>
    <ligand>
        <name>ATP</name>
        <dbReference type="ChEBI" id="CHEBI:30616"/>
    </ligand>
</feature>
<dbReference type="Pfam" id="PF00069">
    <property type="entry name" value="Pkinase"/>
    <property type="match status" value="1"/>
</dbReference>
<organism evidence="12 13">
    <name type="scientific">Xenopus tropicalis</name>
    <name type="common">Western clawed frog</name>
    <name type="synonym">Silurana tropicalis</name>
    <dbReference type="NCBI Taxonomy" id="8364"/>
    <lineage>
        <taxon>Eukaryota</taxon>
        <taxon>Metazoa</taxon>
        <taxon>Chordata</taxon>
        <taxon>Craniata</taxon>
        <taxon>Vertebrata</taxon>
        <taxon>Euteleostomi</taxon>
        <taxon>Amphibia</taxon>
        <taxon>Batrachia</taxon>
        <taxon>Anura</taxon>
        <taxon>Pipoidea</taxon>
        <taxon>Pipidae</taxon>
        <taxon>Xenopodinae</taxon>
        <taxon>Xenopus</taxon>
        <taxon>Silurana</taxon>
    </lineage>
</organism>
<evidence type="ECO:0000256" key="3">
    <source>
        <dbReference type="ARBA" id="ARBA00022679"/>
    </source>
</evidence>
<keyword evidence="2" id="KW-0597">Phosphoprotein</keyword>
<dbReference type="KEGG" id="xtr:116408600"/>
<evidence type="ECO:0000256" key="4">
    <source>
        <dbReference type="ARBA" id="ARBA00022741"/>
    </source>
</evidence>
<evidence type="ECO:0000313" key="13">
    <source>
        <dbReference type="RefSeq" id="XP_031752081.1"/>
    </source>
</evidence>
<dbReference type="SUPFAM" id="SSF56112">
    <property type="entry name" value="Protein kinase-like (PK-like)"/>
    <property type="match status" value="1"/>
</dbReference>
<keyword evidence="6 7" id="KW-0067">ATP-binding</keyword>
<evidence type="ECO:0000259" key="10">
    <source>
        <dbReference type="PROSITE" id="PS50011"/>
    </source>
</evidence>
<keyword evidence="12" id="KW-1185">Reference proteome</keyword>
<dbReference type="OMA" id="RPPCDDQ"/>
<dbReference type="InterPro" id="IPR000719">
    <property type="entry name" value="Prot_kinase_dom"/>
</dbReference>
<feature type="domain" description="Protein kinase" evidence="10">
    <location>
        <begin position="140"/>
        <end position="391"/>
    </location>
</feature>
<dbReference type="GO" id="GO:0005634">
    <property type="term" value="C:nucleus"/>
    <property type="evidence" value="ECO:0000318"/>
    <property type="project" value="GO_Central"/>
</dbReference>
<evidence type="ECO:0000256" key="7">
    <source>
        <dbReference type="PROSITE-ProRule" id="PRU10141"/>
    </source>
</evidence>
<feature type="region of interest" description="Disordered" evidence="9">
    <location>
        <begin position="401"/>
        <end position="456"/>
    </location>
</feature>
<dbReference type="PROSITE" id="PS50011">
    <property type="entry name" value="PROTEIN_KINASE_DOM"/>
    <property type="match status" value="1"/>
</dbReference>
<keyword evidence="3" id="KW-0808">Transferase</keyword>
<accession>A0A8J1J607</accession>
<dbReference type="AGR" id="Xenbase:XB-GENE-29094395"/>
<dbReference type="Proteomes" id="UP000008143">
    <property type="component" value="Chromosome 2"/>
</dbReference>
<dbReference type="InterPro" id="IPR000961">
    <property type="entry name" value="AGC-kinase_C"/>
</dbReference>
<dbReference type="Gene3D" id="1.10.510.10">
    <property type="entry name" value="Transferase(Phosphotransferase) domain 1"/>
    <property type="match status" value="1"/>
</dbReference>
<dbReference type="SMART" id="SM00220">
    <property type="entry name" value="S_TKc"/>
    <property type="match status" value="1"/>
</dbReference>
<keyword evidence="4 7" id="KW-0547">Nucleotide-binding</keyword>
<evidence type="ECO:0000313" key="14">
    <source>
        <dbReference type="Xenbase" id="XB-GENE-29094395"/>
    </source>
</evidence>
<reference evidence="13" key="1">
    <citation type="submission" date="2025-08" db="UniProtKB">
        <authorList>
            <consortium name="RefSeq"/>
        </authorList>
    </citation>
    <scope>IDENTIFICATION</scope>
    <source>
        <strain evidence="13">Nigerian</strain>
        <tissue evidence="13">Liver and blood</tissue>
    </source>
</reference>
<dbReference type="Gene3D" id="3.30.200.20">
    <property type="entry name" value="Phosphorylase Kinase, domain 1"/>
    <property type="match status" value="1"/>
</dbReference>
<dbReference type="GO" id="GO:0005524">
    <property type="term" value="F:ATP binding"/>
    <property type="evidence" value="ECO:0007669"/>
    <property type="project" value="UniProtKB-UniRule"/>
</dbReference>
<name>A0A8J1J607_XENTR</name>
<evidence type="ECO:0000256" key="8">
    <source>
        <dbReference type="RuleBase" id="RU000304"/>
    </source>
</evidence>
<evidence type="ECO:0000259" key="11">
    <source>
        <dbReference type="PROSITE" id="PS51285"/>
    </source>
</evidence>
<sequence>MEKKDFNCGDSGPGPYQEMKRNLESEVEGTARKKKRKKRHYEEKSKEKSEKASSSEQLPEQHQKKQKRDREDSKEDKRPPCDDQRKKKREREDSKEDKRPPCDDQKKRKRDREDSKEDGNDQKRQRADPTEPNPQILTSYEFHSELGQGGYSRVMLATLGNRPPVAIKVIKITSGCISNSILTEANVLRITSECPYLCHGYAAFHTQRHAFLVMELLSGGSLEDQINTHGCLDMTRVLFYSAELVCGLESLHNMGIVHRDLKPANIMLDEEGHIKITDFGLAKINIFGNKTITGRAGTMGYIAPEILNNREYTAAVDWWALGIIIFKMATGESPFLDGSDEEEHTDSVIYEEPVFPQWLDEDLVDLLKKLLKKKPQQRLGVCGTIKDHPFFSCIDWEELESQEAPPPFQPIPTTDKPRKGKAPSFLQPQRNDTTSGGSKKNSGFSFVSSTWQRIVP</sequence>
<feature type="domain" description="AGC-kinase C-terminal" evidence="11">
    <location>
        <begin position="392"/>
        <end position="456"/>
    </location>
</feature>
<dbReference type="FunFam" id="1.10.510.10:FF:000210">
    <property type="entry name" value="Non-specific serine/threonine protein kinase"/>
    <property type="match status" value="1"/>
</dbReference>
<dbReference type="InterPro" id="IPR011009">
    <property type="entry name" value="Kinase-like_dom_sf"/>
</dbReference>
<feature type="compositionally biased region" description="Basic and acidic residues" evidence="9">
    <location>
        <begin position="40"/>
        <end position="129"/>
    </location>
</feature>
<evidence type="ECO:0000256" key="1">
    <source>
        <dbReference type="ARBA" id="ARBA00022527"/>
    </source>
</evidence>
<evidence type="ECO:0000256" key="2">
    <source>
        <dbReference type="ARBA" id="ARBA00022553"/>
    </source>
</evidence>
<feature type="compositionally biased region" description="Low complexity" evidence="9">
    <location>
        <begin position="435"/>
        <end position="449"/>
    </location>
</feature>
<evidence type="ECO:0000256" key="5">
    <source>
        <dbReference type="ARBA" id="ARBA00022777"/>
    </source>
</evidence>
<keyword evidence="1 8" id="KW-0723">Serine/threonine-protein kinase</keyword>
<comment type="similarity">
    <text evidence="8">Belongs to the protein kinase superfamily.</text>
</comment>
<keyword evidence="5" id="KW-0418">Kinase</keyword>
<dbReference type="InterPro" id="IPR008271">
    <property type="entry name" value="Ser/Thr_kinase_AS"/>
</dbReference>
<dbReference type="AlphaFoldDB" id="A0A8J1J607"/>
<dbReference type="OrthoDB" id="9908094at2759"/>
<evidence type="ECO:0000256" key="6">
    <source>
        <dbReference type="ARBA" id="ARBA00022840"/>
    </source>
</evidence>
<dbReference type="PROSITE" id="PS00107">
    <property type="entry name" value="PROTEIN_KINASE_ATP"/>
    <property type="match status" value="1"/>
</dbReference>
<dbReference type="PANTHER" id="PTHR24351">
    <property type="entry name" value="RIBOSOMAL PROTEIN S6 KINASE"/>
    <property type="match status" value="1"/>
</dbReference>
<evidence type="ECO:0000313" key="12">
    <source>
        <dbReference type="Proteomes" id="UP000008143"/>
    </source>
</evidence>
<dbReference type="GeneID" id="116408600"/>
<dbReference type="InterPro" id="IPR017441">
    <property type="entry name" value="Protein_kinase_ATP_BS"/>
</dbReference>
<gene>
    <name evidence="13 14" type="primary">LOC116408600</name>
</gene>